<dbReference type="InterPro" id="IPR003594">
    <property type="entry name" value="HATPase_dom"/>
</dbReference>
<dbReference type="SUPFAM" id="SSF55874">
    <property type="entry name" value="ATPase domain of HSP90 chaperone/DNA topoisomerase II/histidine kinase"/>
    <property type="match status" value="1"/>
</dbReference>
<dbReference type="GO" id="GO:0005524">
    <property type="term" value="F:ATP binding"/>
    <property type="evidence" value="ECO:0007669"/>
    <property type="project" value="UniProtKB-KW"/>
</dbReference>
<evidence type="ECO:0000256" key="3">
    <source>
        <dbReference type="ARBA" id="ARBA00022553"/>
    </source>
</evidence>
<keyword evidence="5" id="KW-0547">Nucleotide-binding</keyword>
<evidence type="ECO:0000256" key="9">
    <source>
        <dbReference type="SAM" id="Phobius"/>
    </source>
</evidence>
<dbReference type="AlphaFoldDB" id="A0A1H6DDP0"/>
<dbReference type="PANTHER" id="PTHR24421:SF10">
    <property type="entry name" value="NITRATE_NITRITE SENSOR PROTEIN NARQ"/>
    <property type="match status" value="1"/>
</dbReference>
<keyword evidence="9" id="KW-0472">Membrane</keyword>
<dbReference type="Gene3D" id="3.30.565.10">
    <property type="entry name" value="Histidine kinase-like ATPase, C-terminal domain"/>
    <property type="match status" value="1"/>
</dbReference>
<feature type="transmembrane region" description="Helical" evidence="9">
    <location>
        <begin position="90"/>
        <end position="112"/>
    </location>
</feature>
<organism evidence="13 16">
    <name type="scientific">Saccharopolyspora kobensis</name>
    <dbReference type="NCBI Taxonomy" id="146035"/>
    <lineage>
        <taxon>Bacteria</taxon>
        <taxon>Bacillati</taxon>
        <taxon>Actinomycetota</taxon>
        <taxon>Actinomycetes</taxon>
        <taxon>Pseudonocardiales</taxon>
        <taxon>Pseudonocardiaceae</taxon>
        <taxon>Saccharopolyspora</taxon>
    </lineage>
</organism>
<dbReference type="GO" id="GO:0000155">
    <property type="term" value="F:phosphorelay sensor kinase activity"/>
    <property type="evidence" value="ECO:0007669"/>
    <property type="project" value="InterPro"/>
</dbReference>
<evidence type="ECO:0000313" key="14">
    <source>
        <dbReference type="EMBL" id="SFE29048.1"/>
    </source>
</evidence>
<dbReference type="InterPro" id="IPR036890">
    <property type="entry name" value="HATPase_C_sf"/>
</dbReference>
<dbReference type="Pfam" id="PF02518">
    <property type="entry name" value="HATPase_c"/>
    <property type="match status" value="1"/>
</dbReference>
<dbReference type="Proteomes" id="UP000199690">
    <property type="component" value="Unassembled WGS sequence"/>
</dbReference>
<dbReference type="Proteomes" id="UP000236729">
    <property type="component" value="Unassembled WGS sequence"/>
</dbReference>
<evidence type="ECO:0000259" key="11">
    <source>
        <dbReference type="Pfam" id="PF07730"/>
    </source>
</evidence>
<evidence type="ECO:0000256" key="5">
    <source>
        <dbReference type="ARBA" id="ARBA00022741"/>
    </source>
</evidence>
<dbReference type="GO" id="GO:0016020">
    <property type="term" value="C:membrane"/>
    <property type="evidence" value="ECO:0007669"/>
    <property type="project" value="InterPro"/>
</dbReference>
<keyword evidence="8" id="KW-0902">Two-component regulatory system</keyword>
<evidence type="ECO:0000256" key="8">
    <source>
        <dbReference type="ARBA" id="ARBA00023012"/>
    </source>
</evidence>
<accession>A0A1H6DDP0</accession>
<dbReference type="EMBL" id="FNVB01000006">
    <property type="protein sequence ID" value="SEG83182.1"/>
    <property type="molecule type" value="Genomic_DNA"/>
</dbReference>
<accession>A0A1I1ZCJ4</accession>
<keyword evidence="7" id="KW-0067">ATP-binding</keyword>
<evidence type="ECO:0000313" key="15">
    <source>
        <dbReference type="Proteomes" id="UP000199690"/>
    </source>
</evidence>
<feature type="transmembrane region" description="Helical" evidence="9">
    <location>
        <begin position="22"/>
        <end position="41"/>
    </location>
</feature>
<dbReference type="InterPro" id="IPR055558">
    <property type="entry name" value="DUF7134"/>
</dbReference>
<keyword evidence="9" id="KW-0812">Transmembrane</keyword>
<evidence type="ECO:0000259" key="12">
    <source>
        <dbReference type="Pfam" id="PF23539"/>
    </source>
</evidence>
<proteinExistence type="predicted"/>
<gene>
    <name evidence="13" type="ORF">SAMN02982929_04211</name>
    <name evidence="14" type="ORF">SAMN05216506_110128</name>
</gene>
<evidence type="ECO:0000256" key="7">
    <source>
        <dbReference type="ARBA" id="ARBA00022840"/>
    </source>
</evidence>
<evidence type="ECO:0000313" key="16">
    <source>
        <dbReference type="Proteomes" id="UP000236729"/>
    </source>
</evidence>
<feature type="domain" description="Histidine kinase/HSP90-like ATPase" evidence="10">
    <location>
        <begin position="270"/>
        <end position="357"/>
    </location>
</feature>
<keyword evidence="3" id="KW-0597">Phosphoprotein</keyword>
<keyword evidence="4" id="KW-0808">Transferase</keyword>
<reference evidence="13" key="2">
    <citation type="submission" date="2016-10" db="EMBL/GenBank/DDBJ databases">
        <authorList>
            <person name="de Groot N.N."/>
        </authorList>
    </citation>
    <scope>NUCLEOTIDE SEQUENCE [LARGE SCALE GENOMIC DNA]</scope>
    <source>
        <strain evidence="13">ATCC 20501</strain>
    </source>
</reference>
<dbReference type="EC" id="2.7.13.3" evidence="2"/>
<feature type="transmembrane region" description="Helical" evidence="9">
    <location>
        <begin position="124"/>
        <end position="142"/>
    </location>
</feature>
<dbReference type="PANTHER" id="PTHR24421">
    <property type="entry name" value="NITRATE/NITRITE SENSOR PROTEIN NARX-RELATED"/>
    <property type="match status" value="1"/>
</dbReference>
<evidence type="ECO:0000256" key="6">
    <source>
        <dbReference type="ARBA" id="ARBA00022777"/>
    </source>
</evidence>
<evidence type="ECO:0000256" key="2">
    <source>
        <dbReference type="ARBA" id="ARBA00012438"/>
    </source>
</evidence>
<dbReference type="Pfam" id="PF23539">
    <property type="entry name" value="DUF7134"/>
    <property type="match status" value="1"/>
</dbReference>
<dbReference type="EMBL" id="FOME01000010">
    <property type="protein sequence ID" value="SFE29048.1"/>
    <property type="molecule type" value="Genomic_DNA"/>
</dbReference>
<evidence type="ECO:0000256" key="4">
    <source>
        <dbReference type="ARBA" id="ARBA00022679"/>
    </source>
</evidence>
<dbReference type="CDD" id="cd16917">
    <property type="entry name" value="HATPase_UhpB-NarQ-NarX-like"/>
    <property type="match status" value="1"/>
</dbReference>
<keyword evidence="15" id="KW-1185">Reference proteome</keyword>
<keyword evidence="9" id="KW-1133">Transmembrane helix</keyword>
<dbReference type="SMR" id="A0A1H6DDP0"/>
<evidence type="ECO:0000313" key="13">
    <source>
        <dbReference type="EMBL" id="SEG83182.1"/>
    </source>
</evidence>
<evidence type="ECO:0000256" key="1">
    <source>
        <dbReference type="ARBA" id="ARBA00000085"/>
    </source>
</evidence>
<feature type="domain" description="DUF7134" evidence="12">
    <location>
        <begin position="22"/>
        <end position="145"/>
    </location>
</feature>
<evidence type="ECO:0000259" key="10">
    <source>
        <dbReference type="Pfam" id="PF02518"/>
    </source>
</evidence>
<dbReference type="Pfam" id="PF07730">
    <property type="entry name" value="HisKA_3"/>
    <property type="match status" value="1"/>
</dbReference>
<reference evidence="15 16" key="1">
    <citation type="submission" date="2016-10" db="EMBL/GenBank/DDBJ databases">
        <authorList>
            <person name="Varghese N."/>
            <person name="Submissions S."/>
        </authorList>
    </citation>
    <scope>NUCLEOTIDE SEQUENCE [LARGE SCALE GENOMIC DNA]</scope>
    <source>
        <strain evidence="16">ATCC 20501</strain>
        <strain evidence="14 15">CGMCC 4.3529</strain>
    </source>
</reference>
<dbReference type="Gene3D" id="1.20.5.1930">
    <property type="match status" value="1"/>
</dbReference>
<dbReference type="InterPro" id="IPR011712">
    <property type="entry name" value="Sig_transdc_His_kin_sub3_dim/P"/>
</dbReference>
<protein>
    <recommendedName>
        <fullName evidence="2">histidine kinase</fullName>
        <ecNumber evidence="2">2.7.13.3</ecNumber>
    </recommendedName>
</protein>
<name>A0A1H6DDP0_9PSEU</name>
<dbReference type="InterPro" id="IPR050482">
    <property type="entry name" value="Sensor_HK_TwoCompSys"/>
</dbReference>
<sequence>MAITAAYVSFAMLEATDGLPVFGGPAWLGWVVAAAVGLPVAARRRRPLPVLAVVVVASASATLLDITREPYIATALALHAVGRYEPPRRALPAALIALLAGAIGLVVGEAFLTPSGSIADSAGLVGLFWLLSGGAWAAGAHFRQRDAAAERETQRIRAEERLRIARELHDIVSHNLSLIAVQAGVANHIAEQRPAEAREALRSIESTSRSALLEMRGMLGVLRSAPAEPLPRQPVPDLAALRGLVDRTIDAGVAVDLEITGTGNPPPGVALAVYRIVQESLTNVVKHAAPANCAVRVDAGEESVGVQVVDDGTRPARSGGGHGLVGMRERVMMYGGEFTAGPLPGGGFGVSARLPCERGERG</sequence>
<feature type="domain" description="Signal transduction histidine kinase subgroup 3 dimerisation and phosphoacceptor" evidence="11">
    <location>
        <begin position="160"/>
        <end position="225"/>
    </location>
</feature>
<keyword evidence="6 13" id="KW-0418">Kinase</keyword>
<dbReference type="GO" id="GO:0046983">
    <property type="term" value="F:protein dimerization activity"/>
    <property type="evidence" value="ECO:0007669"/>
    <property type="project" value="InterPro"/>
</dbReference>
<comment type="catalytic activity">
    <reaction evidence="1">
        <text>ATP + protein L-histidine = ADP + protein N-phospho-L-histidine.</text>
        <dbReference type="EC" id="2.7.13.3"/>
    </reaction>
</comment>